<dbReference type="InterPro" id="IPR036388">
    <property type="entry name" value="WH-like_DNA-bd_sf"/>
</dbReference>
<evidence type="ECO:0000313" key="6">
    <source>
        <dbReference type="Proteomes" id="UP001165667"/>
    </source>
</evidence>
<dbReference type="Pfam" id="PF00126">
    <property type="entry name" value="HTH_1"/>
    <property type="match status" value="1"/>
</dbReference>
<reference evidence="5" key="1">
    <citation type="submission" date="2022-05" db="EMBL/GenBank/DDBJ databases">
        <authorList>
            <person name="Pankratov T."/>
        </authorList>
    </citation>
    <scope>NUCLEOTIDE SEQUENCE</scope>
    <source>
        <strain evidence="5">BP6-180914</strain>
    </source>
</reference>
<protein>
    <submittedName>
        <fullName evidence="5">LysR family transcriptional regulator</fullName>
    </submittedName>
</protein>
<keyword evidence="6" id="KW-1185">Reference proteome</keyword>
<evidence type="ECO:0000313" key="5">
    <source>
        <dbReference type="EMBL" id="MCW6510044.1"/>
    </source>
</evidence>
<dbReference type="InterPro" id="IPR000847">
    <property type="entry name" value="LysR_HTH_N"/>
</dbReference>
<keyword evidence="2" id="KW-0805">Transcription regulation</keyword>
<feature type="domain" description="HTH lysR-type" evidence="4">
    <location>
        <begin position="5"/>
        <end position="61"/>
    </location>
</feature>
<gene>
    <name evidence="5" type="ORF">M8523_18650</name>
</gene>
<evidence type="ECO:0000259" key="4">
    <source>
        <dbReference type="PROSITE" id="PS50931"/>
    </source>
</evidence>
<dbReference type="PROSITE" id="PS50931">
    <property type="entry name" value="HTH_LYSR"/>
    <property type="match status" value="1"/>
</dbReference>
<proteinExistence type="inferred from homology"/>
<dbReference type="RefSeq" id="WP_282586421.1">
    <property type="nucleotide sequence ID" value="NZ_JAMOIM010000013.1"/>
</dbReference>
<comment type="similarity">
    <text evidence="1">Belongs to the LysR transcriptional regulatory family.</text>
</comment>
<dbReference type="Gene3D" id="1.10.10.10">
    <property type="entry name" value="Winged helix-like DNA-binding domain superfamily/Winged helix DNA-binding domain"/>
    <property type="match status" value="1"/>
</dbReference>
<evidence type="ECO:0000256" key="3">
    <source>
        <dbReference type="ARBA" id="ARBA00023163"/>
    </source>
</evidence>
<dbReference type="PRINTS" id="PR00039">
    <property type="entry name" value="HTHLYSR"/>
</dbReference>
<dbReference type="InterPro" id="IPR036390">
    <property type="entry name" value="WH_DNA-bd_sf"/>
</dbReference>
<dbReference type="Proteomes" id="UP001165667">
    <property type="component" value="Unassembled WGS sequence"/>
</dbReference>
<dbReference type="GO" id="GO:0000976">
    <property type="term" value="F:transcription cis-regulatory region binding"/>
    <property type="evidence" value="ECO:0007669"/>
    <property type="project" value="TreeGrafter"/>
</dbReference>
<dbReference type="GO" id="GO:0003700">
    <property type="term" value="F:DNA-binding transcription factor activity"/>
    <property type="evidence" value="ECO:0007669"/>
    <property type="project" value="InterPro"/>
</dbReference>
<dbReference type="EMBL" id="JAMOIM010000013">
    <property type="protein sequence ID" value="MCW6510044.1"/>
    <property type="molecule type" value="Genomic_DNA"/>
</dbReference>
<accession>A0AA41YXP2</accession>
<dbReference type="SUPFAM" id="SSF46785">
    <property type="entry name" value="Winged helix' DNA-binding domain"/>
    <property type="match status" value="1"/>
</dbReference>
<comment type="caution">
    <text evidence="5">The sequence shown here is derived from an EMBL/GenBank/DDBJ whole genome shotgun (WGS) entry which is preliminary data.</text>
</comment>
<name>A0AA41YXP2_9HYPH</name>
<sequence>MIGSLSLDQLKVLVAVADTGSFSAAARKLGRVQSAISQTVQTLEDAQGVQLFDRSGHKPGSPRWGKACSNRLGSCWSAPVASRLWRRAHAQASKPS</sequence>
<evidence type="ECO:0000256" key="1">
    <source>
        <dbReference type="ARBA" id="ARBA00009437"/>
    </source>
</evidence>
<evidence type="ECO:0000256" key="2">
    <source>
        <dbReference type="ARBA" id="ARBA00023015"/>
    </source>
</evidence>
<organism evidence="5 6">
    <name type="scientific">Lichenifustis flavocetrariae</name>
    <dbReference type="NCBI Taxonomy" id="2949735"/>
    <lineage>
        <taxon>Bacteria</taxon>
        <taxon>Pseudomonadati</taxon>
        <taxon>Pseudomonadota</taxon>
        <taxon>Alphaproteobacteria</taxon>
        <taxon>Hyphomicrobiales</taxon>
        <taxon>Lichenihabitantaceae</taxon>
        <taxon>Lichenifustis</taxon>
    </lineage>
</organism>
<dbReference type="AlphaFoldDB" id="A0AA41YXP2"/>
<dbReference type="PANTHER" id="PTHR30126">
    <property type="entry name" value="HTH-TYPE TRANSCRIPTIONAL REGULATOR"/>
    <property type="match status" value="1"/>
</dbReference>
<dbReference type="PANTHER" id="PTHR30126:SF91">
    <property type="entry name" value="LYSR FAMILY TRANSCRIPTIONAL REGULATOR"/>
    <property type="match status" value="1"/>
</dbReference>
<keyword evidence="3" id="KW-0804">Transcription</keyword>